<dbReference type="PANTHER" id="PTHR45641:SF19">
    <property type="entry name" value="NEPHROCYSTIN-3"/>
    <property type="match status" value="1"/>
</dbReference>
<sequence>MKYSNVGAIGDHNQVTQNIIVQSPDYQALMAGIKDKKRLLRLETDPLEELEISGELEQLEAQLEQFKENIVRLAEIFSKIEINTERLRQAKDYFDQGQFREADAILQAEEMVKDLNKLLQKDQQLDREKAEVRASREQIANEFLIKAQLWATFYEQSNRFEQTCEYFAESLRALKTTDNLFAYAHFLDEHYQLDQANLYYTEALEICRNLGDLPDVAITLNNLAVLHDIKNERLIAEQEYQEALQIYQELAVENPRSFLPYVATTLNNLAILHSDKNEIVIAEQEYQEALQIYRELALKNPRSFRPDGAMTLNNLAALHYAKNEMAIAEQEYQEALQISRELAVENPRSFLPDVAQTLNNLANLHQNKNEMAIAEQEYQEALQIRRELAVENPRSFLPDVATTLNNLAVLHSDKNEMAIALAEYQEALQIRRELAVENPRSFLPDVAMTLINLSIFYAQAQSKKSLWSRIFRTGSKTENKDTNAKLLAQEMTEIAQQFPDLPRVQQYAEAARQVLENLGAN</sequence>
<dbReference type="SMART" id="SM00028">
    <property type="entry name" value="TPR"/>
    <property type="match status" value="5"/>
</dbReference>
<keyword evidence="2" id="KW-0802">TPR repeat</keyword>
<dbReference type="Pfam" id="PF13424">
    <property type="entry name" value="TPR_12"/>
    <property type="match status" value="1"/>
</dbReference>
<dbReference type="Gene3D" id="1.25.40.10">
    <property type="entry name" value="Tetratricopeptide repeat domain"/>
    <property type="match status" value="2"/>
</dbReference>
<evidence type="ECO:0000256" key="3">
    <source>
        <dbReference type="SAM" id="Coils"/>
    </source>
</evidence>
<feature type="coiled-coil region" evidence="3">
    <location>
        <begin position="364"/>
        <end position="391"/>
    </location>
</feature>
<dbReference type="SUPFAM" id="SSF48452">
    <property type="entry name" value="TPR-like"/>
    <property type="match status" value="2"/>
</dbReference>
<dbReference type="PANTHER" id="PTHR45641">
    <property type="entry name" value="TETRATRICOPEPTIDE REPEAT PROTEIN (AFU_ORTHOLOGUE AFUA_6G03870)"/>
    <property type="match status" value="1"/>
</dbReference>
<dbReference type="Proteomes" id="UP001065613">
    <property type="component" value="Chromosome"/>
</dbReference>
<feature type="coiled-coil region" evidence="3">
    <location>
        <begin position="49"/>
        <end position="76"/>
    </location>
</feature>
<proteinExistence type="predicted"/>
<gene>
    <name evidence="4" type="ORF">KA717_18005</name>
</gene>
<evidence type="ECO:0000313" key="4">
    <source>
        <dbReference type="EMBL" id="UXE64217.1"/>
    </source>
</evidence>
<dbReference type="EMBL" id="CP073041">
    <property type="protein sequence ID" value="UXE64217.1"/>
    <property type="molecule type" value="Genomic_DNA"/>
</dbReference>
<dbReference type="InterPro" id="IPR011990">
    <property type="entry name" value="TPR-like_helical_dom_sf"/>
</dbReference>
<evidence type="ECO:0000256" key="2">
    <source>
        <dbReference type="ARBA" id="ARBA00022803"/>
    </source>
</evidence>
<dbReference type="Pfam" id="PF13374">
    <property type="entry name" value="TPR_10"/>
    <property type="match status" value="3"/>
</dbReference>
<reference evidence="4" key="1">
    <citation type="submission" date="2021-04" db="EMBL/GenBank/DDBJ databases">
        <title>Genome sequence of Woronichinia naegeliana from Washington state freshwater lake bloom.</title>
        <authorList>
            <person name="Dreher T.W."/>
        </authorList>
    </citation>
    <scope>NUCLEOTIDE SEQUENCE</scope>
    <source>
        <strain evidence="4">WA131</strain>
    </source>
</reference>
<name>A0A977L2A9_9CYAN</name>
<accession>A0A977L2A9</accession>
<keyword evidence="1" id="KW-0677">Repeat</keyword>
<keyword evidence="3" id="KW-0175">Coiled coil</keyword>
<dbReference type="KEGG" id="wna:KA717_18005"/>
<dbReference type="InterPro" id="IPR019734">
    <property type="entry name" value="TPR_rpt"/>
</dbReference>
<dbReference type="AlphaFoldDB" id="A0A977L2A9"/>
<protein>
    <submittedName>
        <fullName evidence="4">Tetratricopeptide repeat protein</fullName>
    </submittedName>
</protein>
<organism evidence="4">
    <name type="scientific">Woronichinia naegeliana WA131</name>
    <dbReference type="NCBI Taxonomy" id="2824559"/>
    <lineage>
        <taxon>Bacteria</taxon>
        <taxon>Bacillati</taxon>
        <taxon>Cyanobacteriota</taxon>
        <taxon>Cyanophyceae</taxon>
        <taxon>Synechococcales</taxon>
        <taxon>Coelosphaeriaceae</taxon>
        <taxon>Woronichinia</taxon>
    </lineage>
</organism>
<feature type="coiled-coil region" evidence="3">
    <location>
        <begin position="105"/>
        <end position="138"/>
    </location>
</feature>
<evidence type="ECO:0000256" key="1">
    <source>
        <dbReference type="ARBA" id="ARBA00022737"/>
    </source>
</evidence>